<dbReference type="RefSeq" id="WP_285368145.1">
    <property type="nucleotide sequence ID" value="NZ_JASSQD010000001.1"/>
</dbReference>
<dbReference type="EMBL" id="JASSQD010000001">
    <property type="protein sequence ID" value="MDK9558023.1"/>
    <property type="molecule type" value="Genomic_DNA"/>
</dbReference>
<protein>
    <submittedName>
        <fullName evidence="1">Uncharacterized protein</fullName>
    </submittedName>
</protein>
<organism evidence="1 2">
    <name type="scientific">Marinobacter albus</name>
    <dbReference type="NCBI Taxonomy" id="3030833"/>
    <lineage>
        <taxon>Bacteria</taxon>
        <taxon>Pseudomonadati</taxon>
        <taxon>Pseudomonadota</taxon>
        <taxon>Gammaproteobacteria</taxon>
        <taxon>Pseudomonadales</taxon>
        <taxon>Marinobacteraceae</taxon>
        <taxon>Marinobacter</taxon>
    </lineage>
</organism>
<accession>A0ABT7HCA9</accession>
<comment type="caution">
    <text evidence="1">The sequence shown here is derived from an EMBL/GenBank/DDBJ whole genome shotgun (WGS) entry which is preliminary data.</text>
</comment>
<proteinExistence type="predicted"/>
<evidence type="ECO:0000313" key="1">
    <source>
        <dbReference type="EMBL" id="MDK9558023.1"/>
    </source>
</evidence>
<reference evidence="1 2" key="1">
    <citation type="submission" date="2023-05" db="EMBL/GenBank/DDBJ databases">
        <title>Marinobacter albus sp. nov., a marine bacterium isolated from sand in a coastal intertidal zone of huludao.</title>
        <authorList>
            <person name="Deng T."/>
        </authorList>
    </citation>
    <scope>NUCLEOTIDE SEQUENCE [LARGE SCALE GENOMIC DNA]</scope>
    <source>
        <strain evidence="1 2">M216</strain>
    </source>
</reference>
<keyword evidence="2" id="KW-1185">Reference proteome</keyword>
<gene>
    <name evidence="1" type="ORF">QQF73_10345</name>
</gene>
<sequence>MEMKICRLTAQGIERFIRYLDSLKTEHPQEFPQELLVPSEYATEIGGDTGWLDALDLSDRLKTAKGLDEVVHNLGLQSAERDKGFWTWCSAYLFNRLCKRSSGRYNPGELAIWVAEPDNWKRYYRHYLASIWQVYAAHKDMEDELVVLLNGPVNVPGELWAQVAANQKLITNRSMIGAIFHLFWDKQNNGRKRGAGGAGARRLSQVLKQFERTYDFYAMDPDDLVRLLPREFDRFKEIDA</sequence>
<dbReference type="Proteomes" id="UP001223547">
    <property type="component" value="Unassembled WGS sequence"/>
</dbReference>
<evidence type="ECO:0000313" key="2">
    <source>
        <dbReference type="Proteomes" id="UP001223547"/>
    </source>
</evidence>
<name>A0ABT7HCA9_9GAMM</name>